<evidence type="ECO:0008006" key="9">
    <source>
        <dbReference type="Google" id="ProtNLM"/>
    </source>
</evidence>
<comment type="subcellular location">
    <subcellularLocation>
        <location evidence="1">Cell membrane</location>
        <topology evidence="1">Multi-pass membrane protein</topology>
    </subcellularLocation>
</comment>
<dbReference type="Proteomes" id="UP000502996">
    <property type="component" value="Chromosome"/>
</dbReference>
<accession>A0A6G6WHV2</accession>
<reference evidence="7 8" key="1">
    <citation type="submission" date="2020-02" db="EMBL/GenBank/DDBJ databases">
        <title>Full genome sequence of Nocardioides sp. R-3366.</title>
        <authorList>
            <person name="Im W.-T."/>
        </authorList>
    </citation>
    <scope>NUCLEOTIDE SEQUENCE [LARGE SCALE GENOMIC DNA]</scope>
    <source>
        <strain evidence="7 8">R-3366</strain>
    </source>
</reference>
<feature type="transmembrane region" description="Helical" evidence="6">
    <location>
        <begin position="269"/>
        <end position="288"/>
    </location>
</feature>
<evidence type="ECO:0000256" key="5">
    <source>
        <dbReference type="ARBA" id="ARBA00023136"/>
    </source>
</evidence>
<feature type="transmembrane region" description="Helical" evidence="6">
    <location>
        <begin position="308"/>
        <end position="327"/>
    </location>
</feature>
<feature type="transmembrane region" description="Helical" evidence="6">
    <location>
        <begin position="56"/>
        <end position="79"/>
    </location>
</feature>
<evidence type="ECO:0000256" key="3">
    <source>
        <dbReference type="ARBA" id="ARBA00022692"/>
    </source>
</evidence>
<evidence type="ECO:0000256" key="6">
    <source>
        <dbReference type="SAM" id="Phobius"/>
    </source>
</evidence>
<feature type="transmembrane region" description="Helical" evidence="6">
    <location>
        <begin position="222"/>
        <end position="242"/>
    </location>
</feature>
<keyword evidence="2" id="KW-1003">Cell membrane</keyword>
<keyword evidence="3 6" id="KW-0812">Transmembrane</keyword>
<feature type="transmembrane region" description="Helical" evidence="6">
    <location>
        <begin position="12"/>
        <end position="35"/>
    </location>
</feature>
<feature type="transmembrane region" description="Helical" evidence="6">
    <location>
        <begin position="358"/>
        <end position="380"/>
    </location>
</feature>
<organism evidence="7 8">
    <name type="scientific">Nocardioides anomalus</name>
    <dbReference type="NCBI Taxonomy" id="2712223"/>
    <lineage>
        <taxon>Bacteria</taxon>
        <taxon>Bacillati</taxon>
        <taxon>Actinomycetota</taxon>
        <taxon>Actinomycetes</taxon>
        <taxon>Propionibacteriales</taxon>
        <taxon>Nocardioidaceae</taxon>
        <taxon>Nocardioides</taxon>
    </lineage>
</organism>
<dbReference type="KEGG" id="nano:G5V58_20180"/>
<evidence type="ECO:0000313" key="7">
    <source>
        <dbReference type="EMBL" id="QIG44786.1"/>
    </source>
</evidence>
<dbReference type="GO" id="GO:0005886">
    <property type="term" value="C:plasma membrane"/>
    <property type="evidence" value="ECO:0007669"/>
    <property type="project" value="UniProtKB-SubCell"/>
</dbReference>
<dbReference type="EMBL" id="CP049257">
    <property type="protein sequence ID" value="QIG44786.1"/>
    <property type="molecule type" value="Genomic_DNA"/>
</dbReference>
<name>A0A6G6WHV2_9ACTN</name>
<keyword evidence="8" id="KW-1185">Reference proteome</keyword>
<evidence type="ECO:0000256" key="4">
    <source>
        <dbReference type="ARBA" id="ARBA00022989"/>
    </source>
</evidence>
<feature type="transmembrane region" description="Helical" evidence="6">
    <location>
        <begin position="91"/>
        <end position="109"/>
    </location>
</feature>
<keyword evidence="5 6" id="KW-0472">Membrane</keyword>
<proteinExistence type="predicted"/>
<feature type="transmembrane region" description="Helical" evidence="6">
    <location>
        <begin position="189"/>
        <end position="210"/>
    </location>
</feature>
<evidence type="ECO:0000256" key="2">
    <source>
        <dbReference type="ARBA" id="ARBA00022475"/>
    </source>
</evidence>
<dbReference type="AlphaFoldDB" id="A0A6G6WHV2"/>
<sequence>MLVLAGRSLGPAGFGALSSLYLLVTSVATGLFTPLEQEVTRRRGVERSRHTWDRSLTRRALGHGQAAAGAALVLALAAYPLTVRVLGDQDWLVVSLCLALPGYAAWFEVRGELAGQGHLRRYGTQLVVDGASRMVGALALVLTGGESVATFGLLFGLSPWITLLLTLPGWRLAPEQRRAGPADPLARPLALLVLSALASQLLINAGPLVVNLLATDDERDLAGVYLAVLVVVRIPVFLFSAVQPGYLRSLAEYVGGGDRQAFDELVRRVLMTVAGVSAAVCLASTALAPPLVSWVFGFDQRLDRATCLLLTLAVGLFLVAVVLAQALLALGHHVWVTTGWLLGLAGLALGAAPDTGVVTRATLALLAGAAVATASLALLLRRERAQWAMIGPS</sequence>
<dbReference type="RefSeq" id="WP_165236675.1">
    <property type="nucleotide sequence ID" value="NZ_CP049257.1"/>
</dbReference>
<dbReference type="InterPro" id="IPR050833">
    <property type="entry name" value="Poly_Biosynth_Transport"/>
</dbReference>
<protein>
    <recommendedName>
        <fullName evidence="9">Oligosaccharide flippase family protein</fullName>
    </recommendedName>
</protein>
<gene>
    <name evidence="7" type="ORF">G5V58_20180</name>
</gene>
<dbReference type="PANTHER" id="PTHR30250:SF11">
    <property type="entry name" value="O-ANTIGEN TRANSPORTER-RELATED"/>
    <property type="match status" value="1"/>
</dbReference>
<dbReference type="PANTHER" id="PTHR30250">
    <property type="entry name" value="PST FAMILY PREDICTED COLANIC ACID TRANSPORTER"/>
    <property type="match status" value="1"/>
</dbReference>
<keyword evidence="4 6" id="KW-1133">Transmembrane helix</keyword>
<evidence type="ECO:0000313" key="8">
    <source>
        <dbReference type="Proteomes" id="UP000502996"/>
    </source>
</evidence>
<evidence type="ECO:0000256" key="1">
    <source>
        <dbReference type="ARBA" id="ARBA00004651"/>
    </source>
</evidence>